<dbReference type="AlphaFoldDB" id="A0A1D3L8G6"/>
<evidence type="ECO:0000256" key="1">
    <source>
        <dbReference type="SAM" id="MobiDB-lite"/>
    </source>
</evidence>
<proteinExistence type="predicted"/>
<evidence type="ECO:0000256" key="2">
    <source>
        <dbReference type="SAM" id="Phobius"/>
    </source>
</evidence>
<dbReference type="Proteomes" id="UP000195879">
    <property type="component" value="Unassembled WGS sequence"/>
</dbReference>
<evidence type="ECO:0000313" key="4">
    <source>
        <dbReference type="Proteomes" id="UP000195879"/>
    </source>
</evidence>
<dbReference type="InterPro" id="IPR006477">
    <property type="entry name" value="Yir_bir_cir"/>
</dbReference>
<dbReference type="Pfam" id="PF06022">
    <property type="entry name" value="Cir_Bir_Yir"/>
    <property type="match status" value="1"/>
</dbReference>
<organism evidence="3 4">
    <name type="scientific">Plasmodium chabaudi adami</name>
    <dbReference type="NCBI Taxonomy" id="5826"/>
    <lineage>
        <taxon>Eukaryota</taxon>
        <taxon>Sar</taxon>
        <taxon>Alveolata</taxon>
        <taxon>Apicomplexa</taxon>
        <taxon>Aconoidasida</taxon>
        <taxon>Haemosporida</taxon>
        <taxon>Plasmodiidae</taxon>
        <taxon>Plasmodium</taxon>
        <taxon>Plasmodium (Vinckeia)</taxon>
    </lineage>
</organism>
<name>A0A1D3L8G6_PLACE</name>
<protein>
    <submittedName>
        <fullName evidence="3">CIR protein</fullName>
    </submittedName>
</protein>
<evidence type="ECO:0000313" key="3">
    <source>
        <dbReference type="EMBL" id="SCL86420.1"/>
    </source>
</evidence>
<dbReference type="EMBL" id="FMIO01000147">
    <property type="protein sequence ID" value="SCL86420.1"/>
    <property type="molecule type" value="Genomic_DNA"/>
</dbReference>
<reference evidence="3 4" key="1">
    <citation type="submission" date="2016-08" db="EMBL/GenBank/DDBJ databases">
        <authorList>
            <consortium name="Pathogen Informatics"/>
        </authorList>
    </citation>
    <scope>NUCLEOTIDE SEQUENCE [LARGE SCALE GENOMIC DNA]</scope>
    <source>
        <strain evidence="3 4">DK</strain>
    </source>
</reference>
<feature type="compositionally biased region" description="Basic and acidic residues" evidence="1">
    <location>
        <begin position="248"/>
        <end position="261"/>
    </location>
</feature>
<keyword evidence="2" id="KW-0812">Transmembrane</keyword>
<gene>
    <name evidence="3" type="ORF">PCHDK_000505000</name>
</gene>
<feature type="transmembrane region" description="Helical" evidence="2">
    <location>
        <begin position="282"/>
        <end position="303"/>
    </location>
</feature>
<feature type="compositionally biased region" description="Polar residues" evidence="1">
    <location>
        <begin position="223"/>
        <end position="246"/>
    </location>
</feature>
<accession>A0A1D3L8G6</accession>
<keyword evidence="2" id="KW-0472">Membrane</keyword>
<keyword evidence="2" id="KW-1133">Transmembrane helix</keyword>
<dbReference type="NCBIfam" id="TIGR01590">
    <property type="entry name" value="yir-bir-cir_Pla"/>
    <property type="match status" value="1"/>
</dbReference>
<sequence>MSYEVCNTIHTIDGFIWEKLEGAVYVVEHNEMLKAYCPSKNKLGKNVCLSYGEMISSSVLLFLKWLETRYNYEDDLKNDKLAEYAILWLSYKLNKDPQDGIITLNDFYTKHIENNVKYNDKITNSSKTYKDIINKKQDLMNIGINDISQFYDAFKSLCSMYNELGDDTSKCAKCSQKANEFINKYNELNEDPNITGNNSYKKILTTLFDDYGNLKKKCDDDPSSNFPTLSPIKTTQSFEDASSGSSIERIESPAEDSEKLSAHTTALNPEATPSSSSIASKLIPALLIFAIPLFLGIAYKYSLFGFDKRLQRQYIREKLKKIKKKMTNYV</sequence>
<feature type="region of interest" description="Disordered" evidence="1">
    <location>
        <begin position="220"/>
        <end position="261"/>
    </location>
</feature>